<sequence>MLLSSAAPVCVQRNSAMLFSTLLFTLIFSTPISAASIDSKDYEAGAVIIKTVPIKPAKSSDKKKSSTKADKGSQQ</sequence>
<comment type="caution">
    <text evidence="2">The sequence shown here is derived from an EMBL/GenBank/DDBJ whole genome shotgun (WGS) entry which is preliminary data.</text>
</comment>
<evidence type="ECO:0000256" key="1">
    <source>
        <dbReference type="SAM" id="MobiDB-lite"/>
    </source>
</evidence>
<protein>
    <submittedName>
        <fullName evidence="2">Uncharacterized protein</fullName>
    </submittedName>
</protein>
<reference evidence="2 3" key="1">
    <citation type="submission" date="2016-11" db="EMBL/GenBank/DDBJ databases">
        <title>Mixed transmission modes and dynamic genome evolution in an obligate animal-bacterial symbiosis.</title>
        <authorList>
            <person name="Russell S.L."/>
            <person name="Corbett-Detig R.B."/>
            <person name="Cavanaugh C.M."/>
        </authorList>
    </citation>
    <scope>NUCLEOTIDE SEQUENCE [LARGE SCALE GENOMIC DNA]</scope>
    <source>
        <strain evidence="2">Sveles-Q1</strain>
    </source>
</reference>
<dbReference type="RefSeq" id="WP_078482190.1">
    <property type="nucleotide sequence ID" value="NZ_MPRL01000002.1"/>
</dbReference>
<dbReference type="AlphaFoldDB" id="A0A1T2LAN9"/>
<organism evidence="2 3">
    <name type="scientific">Solemya pervernicosa gill symbiont</name>
    <dbReference type="NCBI Taxonomy" id="642797"/>
    <lineage>
        <taxon>Bacteria</taxon>
        <taxon>Pseudomonadati</taxon>
        <taxon>Pseudomonadota</taxon>
        <taxon>Gammaproteobacteria</taxon>
        <taxon>sulfur-oxidizing symbionts</taxon>
    </lineage>
</organism>
<feature type="compositionally biased region" description="Basic and acidic residues" evidence="1">
    <location>
        <begin position="58"/>
        <end position="75"/>
    </location>
</feature>
<accession>A0A1T2LAN9</accession>
<gene>
    <name evidence="2" type="ORF">BOW53_00870</name>
</gene>
<feature type="region of interest" description="Disordered" evidence="1">
    <location>
        <begin position="56"/>
        <end position="75"/>
    </location>
</feature>
<evidence type="ECO:0000313" key="3">
    <source>
        <dbReference type="Proteomes" id="UP000191110"/>
    </source>
</evidence>
<keyword evidence="3" id="KW-1185">Reference proteome</keyword>
<evidence type="ECO:0000313" key="2">
    <source>
        <dbReference type="EMBL" id="OOZ42163.1"/>
    </source>
</evidence>
<proteinExistence type="predicted"/>
<dbReference type="Proteomes" id="UP000191110">
    <property type="component" value="Unassembled WGS sequence"/>
</dbReference>
<dbReference type="EMBL" id="MPRL01000002">
    <property type="protein sequence ID" value="OOZ42163.1"/>
    <property type="molecule type" value="Genomic_DNA"/>
</dbReference>
<name>A0A1T2LAN9_9GAMM</name>